<dbReference type="WBParaSite" id="SSTP_0000045200.1">
    <property type="protein sequence ID" value="SSTP_0000045200.1"/>
    <property type="gene ID" value="SSTP_0000045200"/>
</dbReference>
<evidence type="ECO:0000313" key="2">
    <source>
        <dbReference type="Proteomes" id="UP000035681"/>
    </source>
</evidence>
<evidence type="ECO:0000313" key="4">
    <source>
        <dbReference type="WBParaSite" id="TCONS_00006658.p1"/>
    </source>
</evidence>
<keyword evidence="2" id="KW-1185">Reference proteome</keyword>
<sequence length="204" mass="23561">MSQEPSVVFRKSKRKINIRERSKDEEKDDSDNNAIEEVLKIQKSRDAKRKLVEADSSSKDESYKRCKVTRSEDLTSTIASDTKKSQIAAIQIKDSFLSKFRPEGEEEIVTEKMNKDNELKKRRAQLNLEDEPEISQKFTTTTFEDEILYKAAEKINEIAGKSNIKETGIEMDIGIPEVDVGFENKVRRIVELEEKKKKLSSLRK</sequence>
<protein>
    <submittedName>
        <fullName evidence="3 4">Uncharacterized protein</fullName>
    </submittedName>
</protein>
<organism evidence="3">
    <name type="scientific">Strongyloides stercoralis</name>
    <name type="common">Threadworm</name>
    <dbReference type="NCBI Taxonomy" id="6248"/>
    <lineage>
        <taxon>Eukaryota</taxon>
        <taxon>Metazoa</taxon>
        <taxon>Ecdysozoa</taxon>
        <taxon>Nematoda</taxon>
        <taxon>Chromadorea</taxon>
        <taxon>Rhabditida</taxon>
        <taxon>Tylenchina</taxon>
        <taxon>Panagrolaimomorpha</taxon>
        <taxon>Strongyloidoidea</taxon>
        <taxon>Strongyloididae</taxon>
        <taxon>Strongyloides</taxon>
    </lineage>
</organism>
<evidence type="ECO:0000313" key="3">
    <source>
        <dbReference type="WBParaSite" id="SSTP_0000045200.1"/>
    </source>
</evidence>
<accession>A0A0K0DT91</accession>
<proteinExistence type="predicted"/>
<dbReference type="Proteomes" id="UP000035681">
    <property type="component" value="Unplaced"/>
</dbReference>
<feature type="region of interest" description="Disordered" evidence="1">
    <location>
        <begin position="1"/>
        <end position="34"/>
    </location>
</feature>
<dbReference type="STRING" id="6248.A0A0K0DT91"/>
<evidence type="ECO:0000256" key="1">
    <source>
        <dbReference type="SAM" id="MobiDB-lite"/>
    </source>
</evidence>
<reference evidence="3" key="1">
    <citation type="submission" date="2015-08" db="UniProtKB">
        <authorList>
            <consortium name="WormBaseParasite"/>
        </authorList>
    </citation>
    <scope>IDENTIFICATION</scope>
</reference>
<dbReference type="Pfam" id="PF07052">
    <property type="entry name" value="Hep_59"/>
    <property type="match status" value="1"/>
</dbReference>
<dbReference type="AlphaFoldDB" id="A0A0K0DT91"/>
<dbReference type="InterPro" id="IPR010756">
    <property type="entry name" value="Tls1-like"/>
</dbReference>
<dbReference type="WBParaSite" id="TCONS_00006658.p1">
    <property type="protein sequence ID" value="TCONS_00006658.p1"/>
    <property type="gene ID" value="XLOC_004784"/>
</dbReference>
<name>A0A0K0DT91_STRER</name>